<dbReference type="PANTHER" id="PTHR36927">
    <property type="entry name" value="BLR4337 PROTEIN"/>
    <property type="match status" value="1"/>
</dbReference>
<feature type="region of interest" description="Disordered" evidence="1">
    <location>
        <begin position="1"/>
        <end position="26"/>
    </location>
</feature>
<gene>
    <name evidence="4" type="ORF">D9V28_11615</name>
</gene>
<comment type="caution">
    <text evidence="4">The sequence shown here is derived from an EMBL/GenBank/DDBJ whole genome shotgun (WGS) entry which is preliminary data.</text>
</comment>
<dbReference type="Proteomes" id="UP000282460">
    <property type="component" value="Unassembled WGS sequence"/>
</dbReference>
<feature type="transmembrane region" description="Helical" evidence="2">
    <location>
        <begin position="301"/>
        <end position="327"/>
    </location>
</feature>
<feature type="transmembrane region" description="Helical" evidence="2">
    <location>
        <begin position="80"/>
        <end position="101"/>
    </location>
</feature>
<feature type="transmembrane region" description="Helical" evidence="2">
    <location>
        <begin position="334"/>
        <end position="355"/>
    </location>
</feature>
<feature type="transmembrane region" description="Helical" evidence="2">
    <location>
        <begin position="206"/>
        <end position="226"/>
    </location>
</feature>
<dbReference type="EMBL" id="RCWJ01000003">
    <property type="protein sequence ID" value="RLQ82607.1"/>
    <property type="molecule type" value="Genomic_DNA"/>
</dbReference>
<evidence type="ECO:0000256" key="1">
    <source>
        <dbReference type="SAM" id="MobiDB-lite"/>
    </source>
</evidence>
<evidence type="ECO:0000256" key="2">
    <source>
        <dbReference type="SAM" id="Phobius"/>
    </source>
</evidence>
<sequence length="415" mass="45452">MTMESRAPEVPANGQPDEEVVRSQSAATATQRQRMHHLDFLRATLMLAGIPYHAALAFSGRSWGVTSPESVSALGILADFIHVWRMPTFFIIAGVFATLIAQRAGVRHWIRGRLTRLGIPLIFGLLVISPVQLLLLSRVNANGFGKSSESFDELASSPGMWIGHLWFLVNLIIYCIALAALITKVGSPRRLNWVTRFTESIWSRSAITFVAVASAASVTAVMAGAWHTFEMSNRTLTVLADNFVLSMPFFFIGALVGLRREFIERIASRPRVVTYIVGIVLVVAIVAFSKLLDEWDLPIASLAHVVLITGGGLYAARILIGVAGSLVTNPNRIVNWLVSASLTIYIFHHPLIMLFSSLLFETGVAPALGFLIACVATFISCAAVYEALSLWSFTRLISTGYSKRSTTIFRAEISR</sequence>
<dbReference type="AlphaFoldDB" id="A0A3L7IWM0"/>
<feature type="transmembrane region" description="Helical" evidence="2">
    <location>
        <begin position="238"/>
        <end position="258"/>
    </location>
</feature>
<dbReference type="GO" id="GO:0016747">
    <property type="term" value="F:acyltransferase activity, transferring groups other than amino-acyl groups"/>
    <property type="evidence" value="ECO:0007669"/>
    <property type="project" value="InterPro"/>
</dbReference>
<feature type="transmembrane region" description="Helical" evidence="2">
    <location>
        <begin position="161"/>
        <end position="185"/>
    </location>
</feature>
<evidence type="ECO:0000313" key="4">
    <source>
        <dbReference type="EMBL" id="RLQ82607.1"/>
    </source>
</evidence>
<name>A0A3L7IWM0_9MICO</name>
<dbReference type="InterPro" id="IPR002656">
    <property type="entry name" value="Acyl_transf_3_dom"/>
</dbReference>
<evidence type="ECO:0000313" key="5">
    <source>
        <dbReference type="Proteomes" id="UP000282460"/>
    </source>
</evidence>
<feature type="transmembrane region" description="Helical" evidence="2">
    <location>
        <begin position="270"/>
        <end position="289"/>
    </location>
</feature>
<dbReference type="InterPro" id="IPR050623">
    <property type="entry name" value="Glucan_succinyl_AcylTrfase"/>
</dbReference>
<feature type="transmembrane region" description="Helical" evidence="2">
    <location>
        <begin position="40"/>
        <end position="60"/>
    </location>
</feature>
<organism evidence="4 5">
    <name type="scientific">Mycetocola zhadangensis</name>
    <dbReference type="NCBI Taxonomy" id="1164595"/>
    <lineage>
        <taxon>Bacteria</taxon>
        <taxon>Bacillati</taxon>
        <taxon>Actinomycetota</taxon>
        <taxon>Actinomycetes</taxon>
        <taxon>Micrococcales</taxon>
        <taxon>Microbacteriaceae</taxon>
        <taxon>Mycetocola</taxon>
    </lineage>
</organism>
<keyword evidence="2" id="KW-0812">Transmembrane</keyword>
<proteinExistence type="predicted"/>
<protein>
    <recommendedName>
        <fullName evidence="3">Acyltransferase 3 domain-containing protein</fullName>
    </recommendedName>
</protein>
<keyword evidence="5" id="KW-1185">Reference proteome</keyword>
<dbReference type="OrthoDB" id="341887at2"/>
<accession>A0A3L7IWM0</accession>
<feature type="domain" description="Acyltransferase 3" evidence="3">
    <location>
        <begin position="38"/>
        <end position="385"/>
    </location>
</feature>
<reference evidence="4 5" key="1">
    <citation type="submission" date="2018-10" db="EMBL/GenBank/DDBJ databases">
        <authorList>
            <person name="Li J."/>
        </authorList>
    </citation>
    <scope>NUCLEOTIDE SEQUENCE [LARGE SCALE GENOMIC DNA]</scope>
    <source>
        <strain evidence="4 5">ZD1-4</strain>
    </source>
</reference>
<feature type="transmembrane region" description="Helical" evidence="2">
    <location>
        <begin position="121"/>
        <end position="141"/>
    </location>
</feature>
<feature type="transmembrane region" description="Helical" evidence="2">
    <location>
        <begin position="367"/>
        <end position="388"/>
    </location>
</feature>
<keyword evidence="2" id="KW-0472">Membrane</keyword>
<dbReference type="PANTHER" id="PTHR36927:SF3">
    <property type="entry name" value="GLUCANS BIOSYNTHESIS PROTEIN C"/>
    <property type="match status" value="1"/>
</dbReference>
<evidence type="ECO:0000259" key="3">
    <source>
        <dbReference type="Pfam" id="PF01757"/>
    </source>
</evidence>
<keyword evidence="2" id="KW-1133">Transmembrane helix</keyword>
<dbReference type="Pfam" id="PF01757">
    <property type="entry name" value="Acyl_transf_3"/>
    <property type="match status" value="1"/>
</dbReference>